<evidence type="ECO:0000313" key="5">
    <source>
        <dbReference type="EMBL" id="SDJ85497.1"/>
    </source>
</evidence>
<organism evidence="5 6">
    <name type="scientific">Halovenus aranensis</name>
    <dbReference type="NCBI Taxonomy" id="890420"/>
    <lineage>
        <taxon>Archaea</taxon>
        <taxon>Methanobacteriati</taxon>
        <taxon>Methanobacteriota</taxon>
        <taxon>Stenosarchaea group</taxon>
        <taxon>Halobacteria</taxon>
        <taxon>Halobacteriales</taxon>
        <taxon>Haloarculaceae</taxon>
        <taxon>Halovenus</taxon>
    </lineage>
</organism>
<dbReference type="InterPro" id="IPR013519">
    <property type="entry name" value="Int_alpha_beta-p"/>
</dbReference>
<evidence type="ECO:0000313" key="6">
    <source>
        <dbReference type="Proteomes" id="UP000198856"/>
    </source>
</evidence>
<dbReference type="Pfam" id="PF14312">
    <property type="entry name" value="FG-GAP_2"/>
    <property type="match status" value="7"/>
</dbReference>
<dbReference type="PANTHER" id="PTHR36220">
    <property type="entry name" value="UNNAMED PRODUCT"/>
    <property type="match status" value="1"/>
</dbReference>
<dbReference type="InterPro" id="IPR013517">
    <property type="entry name" value="FG-GAP"/>
</dbReference>
<accession>A0A1G8X558</accession>
<keyword evidence="1" id="KW-0732">Signal</keyword>
<sequence length="458" mass="46256">MQRTRRQLLATAGTISIASLAGCRDDDETEANGETGVDGEDTAKTANGTDDGDGPTLVQPLQQQAKLSPDDEEEDFFGHEVAVSADGTTAVVGAVGDDTGDGSDAGSLSVFSRDEGGWQQQARLVAGDGEENDELGDAVSLSADGTSVVAGATGSDRNGQNAGAAYVFTQTEEGWERQTALVPDDGDENDRFGASAAVSNDGTTAVVGASLDDDPNGTEGGSAYVFSRVDGSWQQQARLAPADGDTAENFGRSVALSGDGKNAVVGCPGDGSQESPLRGSAYVFARADGEWQQQTALLADDGDTGDELGYSVAVSGDGTTAVVGARREEEPNGQNAGAAYVFTRGGDDWQQQTKLTASNGEPGDFFGGAVTVSDGGETAVVGATLGSDVRGVTGAAFLFSRVGESWQQQAALSPAEGNASDAFGEAVAVSADSETAVVGAPGRNVPSGEPAGSVYVFA</sequence>
<dbReference type="RefSeq" id="WP_092703080.1">
    <property type="nucleotide sequence ID" value="NZ_FNFC01000010.1"/>
</dbReference>
<keyword evidence="6" id="KW-1185">Reference proteome</keyword>
<dbReference type="PROSITE" id="PS51470">
    <property type="entry name" value="FG_GAP"/>
    <property type="match status" value="1"/>
</dbReference>
<reference evidence="5 6" key="1">
    <citation type="submission" date="2016-10" db="EMBL/GenBank/DDBJ databases">
        <authorList>
            <person name="de Groot N.N."/>
        </authorList>
    </citation>
    <scope>NUCLEOTIDE SEQUENCE [LARGE SCALE GENOMIC DNA]</scope>
    <source>
        <strain evidence="5 6">IBRC-M10015</strain>
    </source>
</reference>
<keyword evidence="2" id="KW-0677">Repeat</keyword>
<evidence type="ECO:0000256" key="1">
    <source>
        <dbReference type="ARBA" id="ARBA00022729"/>
    </source>
</evidence>
<gene>
    <name evidence="5" type="ORF">SAMN05216226_110107</name>
</gene>
<protein>
    <submittedName>
        <fullName evidence="5">FG-GAP repeat-containing protein</fullName>
    </submittedName>
</protein>
<dbReference type="SMART" id="SM00191">
    <property type="entry name" value="Int_alpha"/>
    <property type="match status" value="4"/>
</dbReference>
<dbReference type="PANTHER" id="PTHR36220:SF1">
    <property type="entry name" value="GAMMA TUBULIN COMPLEX COMPONENT C-TERMINAL DOMAIN-CONTAINING PROTEIN"/>
    <property type="match status" value="1"/>
</dbReference>
<name>A0A1G8X558_9EURY</name>
<evidence type="ECO:0000256" key="2">
    <source>
        <dbReference type="ARBA" id="ARBA00022737"/>
    </source>
</evidence>
<dbReference type="InterPro" id="IPR028994">
    <property type="entry name" value="Integrin_alpha_N"/>
</dbReference>
<dbReference type="Proteomes" id="UP000198856">
    <property type="component" value="Unassembled WGS sequence"/>
</dbReference>
<keyword evidence="3" id="KW-0325">Glycoprotein</keyword>
<proteinExistence type="predicted"/>
<evidence type="ECO:0000256" key="3">
    <source>
        <dbReference type="ARBA" id="ARBA00023180"/>
    </source>
</evidence>
<dbReference type="EMBL" id="FNFC01000010">
    <property type="protein sequence ID" value="SDJ85497.1"/>
    <property type="molecule type" value="Genomic_DNA"/>
</dbReference>
<evidence type="ECO:0000256" key="4">
    <source>
        <dbReference type="SAM" id="MobiDB-lite"/>
    </source>
</evidence>
<dbReference type="Gene3D" id="2.130.10.130">
    <property type="entry name" value="Integrin alpha, N-terminal"/>
    <property type="match status" value="3"/>
</dbReference>
<dbReference type="OrthoDB" id="242361at2157"/>
<feature type="region of interest" description="Disordered" evidence="4">
    <location>
        <begin position="22"/>
        <end position="76"/>
    </location>
</feature>
<dbReference type="InterPro" id="IPR011043">
    <property type="entry name" value="Gal_Oxase/kelch_b-propeller"/>
</dbReference>
<dbReference type="SUPFAM" id="SSF50965">
    <property type="entry name" value="Galactose oxidase, central domain"/>
    <property type="match status" value="1"/>
</dbReference>
<dbReference type="AlphaFoldDB" id="A0A1G8X558"/>
<dbReference type="PROSITE" id="PS51257">
    <property type="entry name" value="PROKAR_LIPOPROTEIN"/>
    <property type="match status" value="1"/>
</dbReference>